<feature type="transmembrane region" description="Helical" evidence="5">
    <location>
        <begin position="12"/>
        <end position="29"/>
    </location>
</feature>
<sequence length="225" mass="25560">MNNLIISTLKTSIIGLIIFGLLLFLPAWTLAYWQAWVFLIVFTVSTQILGIYLLLKNPVLLERRKRVGPWAEQSVAQKIIISIAFITCIALLIFCSLDYRFGWSPVPALVSLLGDVLVAVGLLTNLLVFRENTYVASTVETFVDQKVISTGLYAIVRHPLYVGVLIMMIGIPLALDSWWGLVSMALIVPVLIWRILDEESFLKKDLPGYSEYTHKVRYRLVPYIW</sequence>
<dbReference type="GO" id="GO:0012505">
    <property type="term" value="C:endomembrane system"/>
    <property type="evidence" value="ECO:0007669"/>
    <property type="project" value="UniProtKB-SubCell"/>
</dbReference>
<dbReference type="EMBL" id="BNJK01000001">
    <property type="protein sequence ID" value="GHO92959.1"/>
    <property type="molecule type" value="Genomic_DNA"/>
</dbReference>
<keyword evidence="3 5" id="KW-1133">Transmembrane helix</keyword>
<reference evidence="6" key="1">
    <citation type="submission" date="2020-10" db="EMBL/GenBank/DDBJ databases">
        <title>Taxonomic study of unclassified bacteria belonging to the class Ktedonobacteria.</title>
        <authorList>
            <person name="Yabe S."/>
            <person name="Wang C.M."/>
            <person name="Zheng Y."/>
            <person name="Sakai Y."/>
            <person name="Cavaletti L."/>
            <person name="Monciardini P."/>
            <person name="Donadio S."/>
        </authorList>
    </citation>
    <scope>NUCLEOTIDE SEQUENCE</scope>
    <source>
        <strain evidence="6">ID150040</strain>
    </source>
</reference>
<comment type="subcellular location">
    <subcellularLocation>
        <location evidence="1">Endomembrane system</location>
        <topology evidence="1">Multi-pass membrane protein</topology>
    </subcellularLocation>
</comment>
<evidence type="ECO:0000256" key="1">
    <source>
        <dbReference type="ARBA" id="ARBA00004127"/>
    </source>
</evidence>
<evidence type="ECO:0000256" key="4">
    <source>
        <dbReference type="ARBA" id="ARBA00023136"/>
    </source>
</evidence>
<accession>A0A8J3IK82</accession>
<dbReference type="Proteomes" id="UP000597444">
    <property type="component" value="Unassembled WGS sequence"/>
</dbReference>
<evidence type="ECO:0000313" key="7">
    <source>
        <dbReference type="Proteomes" id="UP000597444"/>
    </source>
</evidence>
<dbReference type="Pfam" id="PF04191">
    <property type="entry name" value="PEMT"/>
    <property type="match status" value="1"/>
</dbReference>
<keyword evidence="2 5" id="KW-0812">Transmembrane</keyword>
<dbReference type="AlphaFoldDB" id="A0A8J3IK82"/>
<evidence type="ECO:0000256" key="5">
    <source>
        <dbReference type="SAM" id="Phobius"/>
    </source>
</evidence>
<protein>
    <submittedName>
        <fullName evidence="6">Membrane protein</fullName>
    </submittedName>
</protein>
<dbReference type="PANTHER" id="PTHR43847">
    <property type="entry name" value="BLL3993 PROTEIN"/>
    <property type="match status" value="1"/>
</dbReference>
<evidence type="ECO:0000256" key="2">
    <source>
        <dbReference type="ARBA" id="ARBA00022692"/>
    </source>
</evidence>
<keyword evidence="4 5" id="KW-0472">Membrane</keyword>
<dbReference type="Gene3D" id="1.20.120.1630">
    <property type="match status" value="1"/>
</dbReference>
<gene>
    <name evidence="6" type="ORF">KSF_030070</name>
</gene>
<dbReference type="RefSeq" id="WP_220203770.1">
    <property type="nucleotide sequence ID" value="NZ_BNJK01000001.1"/>
</dbReference>
<proteinExistence type="predicted"/>
<feature type="transmembrane region" description="Helical" evidence="5">
    <location>
        <begin position="35"/>
        <end position="55"/>
    </location>
</feature>
<evidence type="ECO:0000256" key="3">
    <source>
        <dbReference type="ARBA" id="ARBA00022989"/>
    </source>
</evidence>
<evidence type="ECO:0000313" key="6">
    <source>
        <dbReference type="EMBL" id="GHO92959.1"/>
    </source>
</evidence>
<dbReference type="InterPro" id="IPR052527">
    <property type="entry name" value="Metal_cation-efflux_comp"/>
</dbReference>
<dbReference type="PANTHER" id="PTHR43847:SF1">
    <property type="entry name" value="BLL3993 PROTEIN"/>
    <property type="match status" value="1"/>
</dbReference>
<name>A0A8J3IK82_9CHLR</name>
<organism evidence="6 7">
    <name type="scientific">Reticulibacter mediterranei</name>
    <dbReference type="NCBI Taxonomy" id="2778369"/>
    <lineage>
        <taxon>Bacteria</taxon>
        <taxon>Bacillati</taxon>
        <taxon>Chloroflexota</taxon>
        <taxon>Ktedonobacteria</taxon>
        <taxon>Ktedonobacterales</taxon>
        <taxon>Reticulibacteraceae</taxon>
        <taxon>Reticulibacter</taxon>
    </lineage>
</organism>
<feature type="transmembrane region" description="Helical" evidence="5">
    <location>
        <begin position="106"/>
        <end position="129"/>
    </location>
</feature>
<feature type="transmembrane region" description="Helical" evidence="5">
    <location>
        <begin position="150"/>
        <end position="171"/>
    </location>
</feature>
<feature type="transmembrane region" description="Helical" evidence="5">
    <location>
        <begin position="75"/>
        <end position="94"/>
    </location>
</feature>
<dbReference type="InterPro" id="IPR007318">
    <property type="entry name" value="Phopholipid_MeTrfase"/>
</dbReference>
<feature type="transmembrane region" description="Helical" evidence="5">
    <location>
        <begin position="177"/>
        <end position="196"/>
    </location>
</feature>
<comment type="caution">
    <text evidence="6">The sequence shown here is derived from an EMBL/GenBank/DDBJ whole genome shotgun (WGS) entry which is preliminary data.</text>
</comment>
<keyword evidence="7" id="KW-1185">Reference proteome</keyword>